<protein>
    <submittedName>
        <fullName evidence="2">Uncharacterized protein</fullName>
    </submittedName>
</protein>
<dbReference type="EMBL" id="LVLJ01003083">
    <property type="protein sequence ID" value="OAE22686.1"/>
    <property type="molecule type" value="Genomic_DNA"/>
</dbReference>
<gene>
    <name evidence="2" type="ORF">AXG93_2675s1190</name>
</gene>
<evidence type="ECO:0000313" key="2">
    <source>
        <dbReference type="EMBL" id="OAE22686.1"/>
    </source>
</evidence>
<sequence>MSEDPHGQGRPNSMSKVADKAAQGGSGSEEQGDRPVITEDESPGQPQTSGWLEPRGRVNPQAQPQPQSDQEPGERTGAAMRAQSTVVERKLRERETADLRSHMLGVGVISAWRIGRCRAPPEPG</sequence>
<dbReference type="AlphaFoldDB" id="A0A176VS53"/>
<name>A0A176VS53_MARPO</name>
<organism evidence="2 3">
    <name type="scientific">Marchantia polymorpha subsp. ruderalis</name>
    <dbReference type="NCBI Taxonomy" id="1480154"/>
    <lineage>
        <taxon>Eukaryota</taxon>
        <taxon>Viridiplantae</taxon>
        <taxon>Streptophyta</taxon>
        <taxon>Embryophyta</taxon>
        <taxon>Marchantiophyta</taxon>
        <taxon>Marchantiopsida</taxon>
        <taxon>Marchantiidae</taxon>
        <taxon>Marchantiales</taxon>
        <taxon>Marchantiaceae</taxon>
        <taxon>Marchantia</taxon>
    </lineage>
</organism>
<feature type="region of interest" description="Disordered" evidence="1">
    <location>
        <begin position="1"/>
        <end position="88"/>
    </location>
</feature>
<keyword evidence="3" id="KW-1185">Reference proteome</keyword>
<reference evidence="2" key="1">
    <citation type="submission" date="2016-03" db="EMBL/GenBank/DDBJ databases">
        <title>Mechanisms controlling the formation of the plant cell surface in tip-growing cells are functionally conserved among land plants.</title>
        <authorList>
            <person name="Honkanen S."/>
            <person name="Jones V.A."/>
            <person name="Morieri G."/>
            <person name="Champion C."/>
            <person name="Hetherington A.J."/>
            <person name="Kelly S."/>
            <person name="Saint-Marcoux D."/>
            <person name="Proust H."/>
            <person name="Prescott H."/>
            <person name="Dolan L."/>
        </authorList>
    </citation>
    <scope>NUCLEOTIDE SEQUENCE [LARGE SCALE GENOMIC DNA]</scope>
    <source>
        <tissue evidence="2">Whole gametophyte</tissue>
    </source>
</reference>
<evidence type="ECO:0000256" key="1">
    <source>
        <dbReference type="SAM" id="MobiDB-lite"/>
    </source>
</evidence>
<proteinExistence type="predicted"/>
<feature type="compositionally biased region" description="Polar residues" evidence="1">
    <location>
        <begin position="60"/>
        <end position="70"/>
    </location>
</feature>
<accession>A0A176VS53</accession>
<comment type="caution">
    <text evidence="2">The sequence shown here is derived from an EMBL/GenBank/DDBJ whole genome shotgun (WGS) entry which is preliminary data.</text>
</comment>
<dbReference type="Proteomes" id="UP000077202">
    <property type="component" value="Unassembled WGS sequence"/>
</dbReference>
<evidence type="ECO:0000313" key="3">
    <source>
        <dbReference type="Proteomes" id="UP000077202"/>
    </source>
</evidence>